<dbReference type="CDD" id="cd00130">
    <property type="entry name" value="PAS"/>
    <property type="match status" value="2"/>
</dbReference>
<evidence type="ECO:0000256" key="2">
    <source>
        <dbReference type="ARBA" id="ARBA00022692"/>
    </source>
</evidence>
<dbReference type="Gene3D" id="6.10.250.3200">
    <property type="match status" value="1"/>
</dbReference>
<dbReference type="NCBIfam" id="TIGR00229">
    <property type="entry name" value="sensory_box"/>
    <property type="match status" value="2"/>
</dbReference>
<reference evidence="11 12" key="1">
    <citation type="submission" date="2015-07" db="EMBL/GenBank/DDBJ databases">
        <title>Draft genome sequence of the Amantichitinum ursilacus IGB-41, a new chitin-degrading bacterium.</title>
        <authorList>
            <person name="Kirstahler P."/>
            <person name="Guenther M."/>
            <person name="Grumaz C."/>
            <person name="Rupp S."/>
            <person name="Zibek S."/>
            <person name="Sohn K."/>
        </authorList>
    </citation>
    <scope>NUCLEOTIDE SEQUENCE [LARGE SCALE GENOMIC DNA]</scope>
    <source>
        <strain evidence="11 12">IGB-41</strain>
    </source>
</reference>
<dbReference type="InterPro" id="IPR001610">
    <property type="entry name" value="PAC"/>
</dbReference>
<feature type="coiled-coil region" evidence="8">
    <location>
        <begin position="3"/>
        <end position="30"/>
    </location>
</feature>
<gene>
    <name evidence="11" type="primary">bdlA_2</name>
    <name evidence="11" type="ORF">WG78_14605</name>
</gene>
<evidence type="ECO:0000259" key="10">
    <source>
        <dbReference type="PROSITE" id="PS50113"/>
    </source>
</evidence>
<evidence type="ECO:0000256" key="7">
    <source>
        <dbReference type="PROSITE-ProRule" id="PRU00284"/>
    </source>
</evidence>
<keyword evidence="12" id="KW-1185">Reference proteome</keyword>
<dbReference type="PROSITE" id="PS50113">
    <property type="entry name" value="PAC"/>
    <property type="match status" value="2"/>
</dbReference>
<dbReference type="SMART" id="SM00283">
    <property type="entry name" value="MA"/>
    <property type="match status" value="1"/>
</dbReference>
<keyword evidence="2" id="KW-0812">Transmembrane</keyword>
<dbReference type="GO" id="GO:0006935">
    <property type="term" value="P:chemotaxis"/>
    <property type="evidence" value="ECO:0007669"/>
    <property type="project" value="InterPro"/>
</dbReference>
<feature type="domain" description="Methyl-accepting transducer" evidence="9">
    <location>
        <begin position="269"/>
        <end position="437"/>
    </location>
</feature>
<comment type="similarity">
    <text evidence="6">Belongs to the methyl-accepting chemotaxis (MCP) protein family.</text>
</comment>
<dbReference type="PRINTS" id="PR00260">
    <property type="entry name" value="CHEMTRNSDUCR"/>
</dbReference>
<keyword evidence="8" id="KW-0175">Coiled coil</keyword>
<evidence type="ECO:0000256" key="3">
    <source>
        <dbReference type="ARBA" id="ARBA00022989"/>
    </source>
</evidence>
<dbReference type="InterPro" id="IPR000014">
    <property type="entry name" value="PAS"/>
</dbReference>
<dbReference type="SMART" id="SM00086">
    <property type="entry name" value="PAC"/>
    <property type="match status" value="2"/>
</dbReference>
<evidence type="ECO:0000259" key="9">
    <source>
        <dbReference type="PROSITE" id="PS50111"/>
    </source>
</evidence>
<dbReference type="SUPFAM" id="SSF58104">
    <property type="entry name" value="Methyl-accepting chemotaxis protein (MCP) signaling domain"/>
    <property type="match status" value="1"/>
</dbReference>
<dbReference type="PROSITE" id="PS50111">
    <property type="entry name" value="CHEMOTAXIS_TRANSDUC_2"/>
    <property type="match status" value="1"/>
</dbReference>
<dbReference type="InterPro" id="IPR000700">
    <property type="entry name" value="PAS-assoc_C"/>
</dbReference>
<dbReference type="GO" id="GO:0016020">
    <property type="term" value="C:membrane"/>
    <property type="evidence" value="ECO:0007669"/>
    <property type="project" value="UniProtKB-SubCell"/>
</dbReference>
<evidence type="ECO:0000313" key="12">
    <source>
        <dbReference type="Proteomes" id="UP000037939"/>
    </source>
</evidence>
<dbReference type="SUPFAM" id="SSF55785">
    <property type="entry name" value="PYP-like sensor domain (PAS domain)"/>
    <property type="match status" value="2"/>
</dbReference>
<dbReference type="Pfam" id="PF08447">
    <property type="entry name" value="PAS_3"/>
    <property type="match status" value="1"/>
</dbReference>
<evidence type="ECO:0000256" key="4">
    <source>
        <dbReference type="ARBA" id="ARBA00023136"/>
    </source>
</evidence>
<dbReference type="Pfam" id="PF08448">
    <property type="entry name" value="PAS_4"/>
    <property type="match status" value="1"/>
</dbReference>
<dbReference type="AlphaFoldDB" id="A0A0N0XI77"/>
<dbReference type="Proteomes" id="UP000037939">
    <property type="component" value="Unassembled WGS sequence"/>
</dbReference>
<evidence type="ECO:0000313" key="11">
    <source>
        <dbReference type="EMBL" id="KPC52298.1"/>
    </source>
</evidence>
<dbReference type="PANTHER" id="PTHR32089">
    <property type="entry name" value="METHYL-ACCEPTING CHEMOTAXIS PROTEIN MCPB"/>
    <property type="match status" value="1"/>
</dbReference>
<dbReference type="InterPro" id="IPR035965">
    <property type="entry name" value="PAS-like_dom_sf"/>
</dbReference>
<dbReference type="Gene3D" id="3.30.450.20">
    <property type="entry name" value="PAS domain"/>
    <property type="match status" value="2"/>
</dbReference>
<dbReference type="Pfam" id="PF00015">
    <property type="entry name" value="MCPsignal"/>
    <property type="match status" value="1"/>
</dbReference>
<dbReference type="GO" id="GO:0007165">
    <property type="term" value="P:signal transduction"/>
    <property type="evidence" value="ECO:0007669"/>
    <property type="project" value="UniProtKB-KW"/>
</dbReference>
<dbReference type="InterPro" id="IPR004090">
    <property type="entry name" value="Chemotax_Me-accpt_rcpt"/>
</dbReference>
<dbReference type="STRING" id="857265.WG78_14605"/>
<name>A0A0N0XI77_9NEIS</name>
<dbReference type="InterPro" id="IPR004089">
    <property type="entry name" value="MCPsignal_dom"/>
</dbReference>
<dbReference type="EMBL" id="LAQT01000010">
    <property type="protein sequence ID" value="KPC52298.1"/>
    <property type="molecule type" value="Genomic_DNA"/>
</dbReference>
<evidence type="ECO:0000256" key="5">
    <source>
        <dbReference type="ARBA" id="ARBA00023224"/>
    </source>
</evidence>
<dbReference type="InterPro" id="IPR013656">
    <property type="entry name" value="PAS_4"/>
</dbReference>
<comment type="subcellular location">
    <subcellularLocation>
        <location evidence="1">Membrane</location>
        <topology evidence="1">Multi-pass membrane protein</topology>
    </subcellularLocation>
</comment>
<proteinExistence type="inferred from homology"/>
<feature type="domain" description="PAC" evidence="10">
    <location>
        <begin position="212"/>
        <end position="264"/>
    </location>
</feature>
<dbReference type="OrthoDB" id="9765776at2"/>
<dbReference type="PANTHER" id="PTHR32089:SF119">
    <property type="entry name" value="METHYL-ACCEPTING CHEMOTAXIS PROTEIN CTPL"/>
    <property type="match status" value="1"/>
</dbReference>
<dbReference type="RefSeq" id="WP_053938535.1">
    <property type="nucleotide sequence ID" value="NZ_LAQT01000010.1"/>
</dbReference>
<evidence type="ECO:0000256" key="8">
    <source>
        <dbReference type="SAM" id="Coils"/>
    </source>
</evidence>
<keyword evidence="4" id="KW-0472">Membrane</keyword>
<feature type="domain" description="PAC" evidence="10">
    <location>
        <begin position="88"/>
        <end position="142"/>
    </location>
</feature>
<dbReference type="InterPro" id="IPR013655">
    <property type="entry name" value="PAS_fold_3"/>
</dbReference>
<accession>A0A0N0XI77</accession>
<organism evidence="11 12">
    <name type="scientific">Amantichitinum ursilacus</name>
    <dbReference type="NCBI Taxonomy" id="857265"/>
    <lineage>
        <taxon>Bacteria</taxon>
        <taxon>Pseudomonadati</taxon>
        <taxon>Pseudomonadota</taxon>
        <taxon>Betaproteobacteria</taxon>
        <taxon>Neisseriales</taxon>
        <taxon>Chitinibacteraceae</taxon>
        <taxon>Amantichitinum</taxon>
    </lineage>
</organism>
<keyword evidence="5 7" id="KW-0807">Transducer</keyword>
<keyword evidence="3" id="KW-1133">Transmembrane helix</keyword>
<comment type="caution">
    <text evidence="11">The sequence shown here is derived from an EMBL/GenBank/DDBJ whole genome shotgun (WGS) entry which is preliminary data.</text>
</comment>
<sequence>MFCKTFKNELDTVKDQLRTALAKLEAVDANLARVEFDLDGRILGYNDIFARSMGIQGSPELVHAQLCSVELVNSAQYREFWAKLRSGTPFSGVVERRSLDGRIVWLEASYSPILDAGKKVTGVIKLATDVTQRINEAARNQSLIEAINRVMAVIEFTPEGKIKDVNRNFLTTMMYEEGALKGKHHQIFCEPELVRSPAYRTLWDDLRAGKAFASEIKRVAADGSIRWLQASYNPIFDQSGRVASVIKFATDITERYESNLMEREGTLLAMTASQQTVAWAEEGLQNVTSGVRLIEEMSVAIGAAATEVTMLGQESDRIGGIVKSIKAIADQTNLLALNAAIEAARAGETGRGFAVVADEVRKLAERTAASTEEITGMVDQIQTSTAVAVAGMAGVREQAAEGVRMTQGLGSSISQIHDSAESVLSAVGRLSSLMEIN</sequence>
<dbReference type="GO" id="GO:0004888">
    <property type="term" value="F:transmembrane signaling receptor activity"/>
    <property type="evidence" value="ECO:0007669"/>
    <property type="project" value="InterPro"/>
</dbReference>
<evidence type="ECO:0000256" key="6">
    <source>
        <dbReference type="ARBA" id="ARBA00029447"/>
    </source>
</evidence>
<evidence type="ECO:0000256" key="1">
    <source>
        <dbReference type="ARBA" id="ARBA00004141"/>
    </source>
</evidence>
<protein>
    <submittedName>
        <fullName evidence="11">Biofilm dispersion protein BdlA</fullName>
    </submittedName>
</protein>